<gene>
    <name evidence="1" type="ORF">NW766_011848</name>
</gene>
<evidence type="ECO:0008006" key="3">
    <source>
        <dbReference type="Google" id="ProtNLM"/>
    </source>
</evidence>
<name>A0A9W8PEB8_9HYPO</name>
<keyword evidence="2" id="KW-1185">Reference proteome</keyword>
<dbReference type="OrthoDB" id="2520703at2759"/>
<comment type="caution">
    <text evidence="1">The sequence shown here is derived from an EMBL/GenBank/DDBJ whole genome shotgun (WGS) entry which is preliminary data.</text>
</comment>
<protein>
    <recommendedName>
        <fullName evidence="3">F-box domain-containing protein</fullName>
    </recommendedName>
</protein>
<dbReference type="EMBL" id="JAPDHF010000025">
    <property type="protein sequence ID" value="KAJ4003992.1"/>
    <property type="molecule type" value="Genomic_DNA"/>
</dbReference>
<accession>A0A9W8PEB8</accession>
<proteinExistence type="predicted"/>
<organism evidence="1 2">
    <name type="scientific">Fusarium irregulare</name>
    <dbReference type="NCBI Taxonomy" id="2494466"/>
    <lineage>
        <taxon>Eukaryota</taxon>
        <taxon>Fungi</taxon>
        <taxon>Dikarya</taxon>
        <taxon>Ascomycota</taxon>
        <taxon>Pezizomycotina</taxon>
        <taxon>Sordariomycetes</taxon>
        <taxon>Hypocreomycetidae</taxon>
        <taxon>Hypocreales</taxon>
        <taxon>Nectriaceae</taxon>
        <taxon>Fusarium</taxon>
        <taxon>Fusarium incarnatum-equiseti species complex</taxon>
    </lineage>
</organism>
<dbReference type="Proteomes" id="UP001152130">
    <property type="component" value="Unassembled WGS sequence"/>
</dbReference>
<dbReference type="SUPFAM" id="SSF52058">
    <property type="entry name" value="L domain-like"/>
    <property type="match status" value="1"/>
</dbReference>
<dbReference type="AlphaFoldDB" id="A0A9W8PEB8"/>
<evidence type="ECO:0000313" key="2">
    <source>
        <dbReference type="Proteomes" id="UP001152130"/>
    </source>
</evidence>
<sequence length="454" mass="51615">MVVTRSGKSTTAVKAKVPPEILACIFQYFCSHCCNEYQWPFGPPPGSKDAHDTKALTRLCRVSQSFRNVAQEILFHSFNPDHLPRATSSHRGNRWRFRLEPFLQTAAARPDLARSVKAVFLSRQLYEHLDFWQSRKAFHACVHALGKDPQMMFRKLHRYSTSSVKQAFFRSPEDKWLADGRPQDFCPELFSVLVAILPNLAHLAVSKSSSCRSRAASWDILPGILDSFGVECLPIKTVETHASPKNLLRRCTKLETWITDGWHDFPDMPTVKCLHLRHTERHPRVDYSKCIKACSGNVTIISCAHATENLFEAIDIPRLHDSLEILHLDSRRITPIPSLMNFDKLQYLFLQTHGIYGMIPVSQSPLYSQSIAKILPRNLVVLSVSSSSDTQDRWEQDLCEALASEDDSFPDLEGIISNEEISRKDLAELCDLLGIEWVCRDRRGFPSESSYSSV</sequence>
<evidence type="ECO:0000313" key="1">
    <source>
        <dbReference type="EMBL" id="KAJ4003992.1"/>
    </source>
</evidence>
<reference evidence="1" key="1">
    <citation type="submission" date="2022-10" db="EMBL/GenBank/DDBJ databases">
        <title>Fusarium specimens isolated from Avocado Roots.</title>
        <authorList>
            <person name="Stajich J."/>
            <person name="Roper C."/>
            <person name="Heimlech-Rivalta G."/>
        </authorList>
    </citation>
    <scope>NUCLEOTIDE SEQUENCE</scope>
    <source>
        <strain evidence="1">CF00143</strain>
    </source>
</reference>